<proteinExistence type="predicted"/>
<organism evidence="2 3">
    <name type="scientific">Vibrio parahaemolyticus</name>
    <dbReference type="NCBI Taxonomy" id="670"/>
    <lineage>
        <taxon>Bacteria</taxon>
        <taxon>Pseudomonadati</taxon>
        <taxon>Pseudomonadota</taxon>
        <taxon>Gammaproteobacteria</taxon>
        <taxon>Vibrionales</taxon>
        <taxon>Vibrionaceae</taxon>
        <taxon>Vibrio</taxon>
    </lineage>
</organism>
<evidence type="ECO:0000313" key="3">
    <source>
        <dbReference type="Proteomes" id="UP001163036"/>
    </source>
</evidence>
<dbReference type="EMBL" id="CP097355">
    <property type="protein sequence ID" value="UYV27778.1"/>
    <property type="molecule type" value="Genomic_DNA"/>
</dbReference>
<sequence>MIERLLEIKKIRADRADKAVQRQEYRVTNVAAELQKAERSVADYHVWRQEEEERRFAKAKQQTVLLKELETLRQEIALLREREAELKQRVAEVKVTLEQERTLLKQKQQEALQAHKTKEKFVQLQQQEIAEQSRQQQYQEELEQEEFRTVDII</sequence>
<dbReference type="InterPro" id="IPR053716">
    <property type="entry name" value="Flag_assembly_chemotaxis_eff"/>
</dbReference>
<dbReference type="RefSeq" id="WP_020840573.1">
    <property type="nucleotide sequence ID" value="NZ_CANUIK010000006.1"/>
</dbReference>
<dbReference type="Proteomes" id="UP001163036">
    <property type="component" value="Chromosome 1"/>
</dbReference>
<dbReference type="InterPro" id="IPR009929">
    <property type="entry name" value="T3SS_YscO"/>
</dbReference>
<protein>
    <submittedName>
        <fullName evidence="2">Type III secretion system central stalk protein VscO</fullName>
    </submittedName>
</protein>
<gene>
    <name evidence="2" type="primary">vscO</name>
    <name evidence="2" type="ORF">M5598_07375</name>
</gene>
<name>A0AA46UL78_VIBPH</name>
<evidence type="ECO:0000313" key="2">
    <source>
        <dbReference type="EMBL" id="UYV27778.1"/>
    </source>
</evidence>
<reference evidence="2" key="1">
    <citation type="submission" date="2022-05" db="EMBL/GenBank/DDBJ databases">
        <title>Megaplasmid of Vibrio parahaemolyticus.</title>
        <authorList>
            <person name="Strauch E."/>
            <person name="Borowiak M."/>
        </authorList>
    </citation>
    <scope>NUCLEOTIDE SEQUENCE</scope>
    <source>
        <strain evidence="2">16-VB00198</strain>
    </source>
</reference>
<accession>A0AA46UL78</accession>
<evidence type="ECO:0000256" key="1">
    <source>
        <dbReference type="SAM" id="Coils"/>
    </source>
</evidence>
<dbReference type="Pfam" id="PF07321">
    <property type="entry name" value="YscO"/>
    <property type="match status" value="1"/>
</dbReference>
<dbReference type="Gene3D" id="1.10.287.1700">
    <property type="match status" value="1"/>
</dbReference>
<feature type="coiled-coil region" evidence="1">
    <location>
        <begin position="20"/>
        <end position="110"/>
    </location>
</feature>
<dbReference type="AlphaFoldDB" id="A0AA46UL78"/>
<keyword evidence="1" id="KW-0175">Coiled coil</keyword>